<comment type="caution">
    <text evidence="1">The sequence shown here is derived from an EMBL/GenBank/DDBJ whole genome shotgun (WGS) entry which is preliminary data.</text>
</comment>
<organism evidence="1 2">
    <name type="scientific">Novosphingobium cyanobacteriorum</name>
    <dbReference type="NCBI Taxonomy" id="3024215"/>
    <lineage>
        <taxon>Bacteria</taxon>
        <taxon>Pseudomonadati</taxon>
        <taxon>Pseudomonadota</taxon>
        <taxon>Alphaproteobacteria</taxon>
        <taxon>Sphingomonadales</taxon>
        <taxon>Sphingomonadaceae</taxon>
        <taxon>Novosphingobium</taxon>
    </lineage>
</organism>
<protein>
    <submittedName>
        <fullName evidence="1">Uncharacterized protein</fullName>
    </submittedName>
</protein>
<gene>
    <name evidence="1" type="ORF">POM99_01145</name>
</gene>
<evidence type="ECO:0000313" key="2">
    <source>
        <dbReference type="Proteomes" id="UP001222770"/>
    </source>
</evidence>
<keyword evidence="2" id="KW-1185">Reference proteome</keyword>
<dbReference type="RefSeq" id="WP_277274900.1">
    <property type="nucleotide sequence ID" value="NZ_JAROCY010000001.1"/>
</dbReference>
<dbReference type="EMBL" id="JAROCY010000001">
    <property type="protein sequence ID" value="MDF8331795.1"/>
    <property type="molecule type" value="Genomic_DNA"/>
</dbReference>
<reference evidence="1 2" key="1">
    <citation type="submission" date="2023-03" db="EMBL/GenBank/DDBJ databases">
        <title>Novosphingobium cyanobacteriorum sp. nov., isolated from a eutrophic reservoir during the Microcystis bloom period.</title>
        <authorList>
            <person name="Kang M."/>
            <person name="Le V."/>
            <person name="Ko S.-R."/>
            <person name="Lee S.-A."/>
            <person name="Ahn C.-Y."/>
        </authorList>
    </citation>
    <scope>NUCLEOTIDE SEQUENCE [LARGE SCALE GENOMIC DNA]</scope>
    <source>
        <strain evidence="1 2">HBC54</strain>
    </source>
</reference>
<dbReference type="Proteomes" id="UP001222770">
    <property type="component" value="Unassembled WGS sequence"/>
</dbReference>
<sequence>MIGLLLAAAAASAQPSQPANSAVDPAKAAAQAAYAAMEGTWSVDLRPSLDDAPYSKPMVLHIAADRSLTGSFYESDILAGRVGTAQGRSCVAFRTTDGNGFYHTSACLVEGKMVGMTWSEGRGFVLPWTATRG</sequence>
<accession>A0ABT6CCZ0</accession>
<evidence type="ECO:0000313" key="1">
    <source>
        <dbReference type="EMBL" id="MDF8331795.1"/>
    </source>
</evidence>
<proteinExistence type="predicted"/>
<name>A0ABT6CCZ0_9SPHN</name>